<reference evidence="4" key="1">
    <citation type="submission" date="2016-10" db="EMBL/GenBank/DDBJ databases">
        <authorList>
            <person name="Varghese N."/>
            <person name="Submissions S."/>
        </authorList>
    </citation>
    <scope>NUCLEOTIDE SEQUENCE [LARGE SCALE GENOMIC DNA]</scope>
    <source>
        <strain evidence="4">DSM 24499</strain>
    </source>
</reference>
<evidence type="ECO:0000313" key="3">
    <source>
        <dbReference type="EMBL" id="SFC84246.1"/>
    </source>
</evidence>
<keyword evidence="4" id="KW-1185">Reference proteome</keyword>
<gene>
    <name evidence="3" type="ORF">SAMN04487907_109182</name>
</gene>
<feature type="domain" description="DUF4097" evidence="2">
    <location>
        <begin position="139"/>
        <end position="268"/>
    </location>
</feature>
<feature type="chain" id="PRO_5011652417" evidence="1">
    <location>
        <begin position="22"/>
        <end position="271"/>
    </location>
</feature>
<proteinExistence type="predicted"/>
<protein>
    <submittedName>
        <fullName evidence="3">Putative adhesin</fullName>
    </submittedName>
</protein>
<name>A0A1I1MGK1_9FLAO</name>
<evidence type="ECO:0000256" key="1">
    <source>
        <dbReference type="SAM" id="SignalP"/>
    </source>
</evidence>
<evidence type="ECO:0000259" key="2">
    <source>
        <dbReference type="Pfam" id="PF13349"/>
    </source>
</evidence>
<dbReference type="RefSeq" id="WP_092544598.1">
    <property type="nucleotide sequence ID" value="NZ_FOKV01000009.1"/>
</dbReference>
<dbReference type="Proteomes" id="UP000199438">
    <property type="component" value="Unassembled WGS sequence"/>
</dbReference>
<feature type="signal peptide" evidence="1">
    <location>
        <begin position="1"/>
        <end position="21"/>
    </location>
</feature>
<organism evidence="3 4">
    <name type="scientific">Zunongwangia mangrovi</name>
    <dbReference type="NCBI Taxonomy" id="1334022"/>
    <lineage>
        <taxon>Bacteria</taxon>
        <taxon>Pseudomonadati</taxon>
        <taxon>Bacteroidota</taxon>
        <taxon>Flavobacteriia</taxon>
        <taxon>Flavobacteriales</taxon>
        <taxon>Flavobacteriaceae</taxon>
        <taxon>Zunongwangia</taxon>
    </lineage>
</organism>
<accession>A0A1I1MGK1</accession>
<dbReference type="InterPro" id="IPR025164">
    <property type="entry name" value="Toastrack_DUF4097"/>
</dbReference>
<dbReference type="AlphaFoldDB" id="A0A1I1MGK1"/>
<dbReference type="PANTHER" id="PTHR34094:SF1">
    <property type="entry name" value="PROTEIN FAM185A"/>
    <property type="match status" value="1"/>
</dbReference>
<keyword evidence="1" id="KW-0732">Signal</keyword>
<dbReference type="EMBL" id="FOKV01000009">
    <property type="protein sequence ID" value="SFC84246.1"/>
    <property type="molecule type" value="Genomic_DNA"/>
</dbReference>
<dbReference type="Pfam" id="PF13349">
    <property type="entry name" value="DUF4097"/>
    <property type="match status" value="1"/>
</dbReference>
<dbReference type="OrthoDB" id="1114934at2"/>
<evidence type="ECO:0000313" key="4">
    <source>
        <dbReference type="Proteomes" id="UP000199438"/>
    </source>
</evidence>
<sequence>MKKSNVLYLAFMLMVGLVANAQTEFKKSLKGISRIEIESNTSIAIKKGTTDQLILKEGCYNCTDSEETESTWEDEDVSIDEKAKGLKAIYAGGEDNTGLGMYIEIDGEVLRISDLKSFYNRKGLTLTIPASIAIKLQTGNLGNVIIEDLTNELEINTVVGYIKLTNVTGPITAHSSTGNIDAIFSSVDQSAPISITSSTGMIDVSLPSNTKASVELDSTMGSVFTNFHLIKPREDGLKAVGGQKSITGNINKGGVKIALKASVGNIYLRKK</sequence>
<dbReference type="PANTHER" id="PTHR34094">
    <property type="match status" value="1"/>
</dbReference>
<dbReference type="STRING" id="1334022.SAMN04487907_109182"/>